<dbReference type="Pfam" id="PF00753">
    <property type="entry name" value="Lactamase_B"/>
    <property type="match status" value="1"/>
</dbReference>
<proteinExistence type="predicted"/>
<organism evidence="3 4">
    <name type="scientific">Natribacillus halophilus</name>
    <dbReference type="NCBI Taxonomy" id="549003"/>
    <lineage>
        <taxon>Bacteria</taxon>
        <taxon>Bacillati</taxon>
        <taxon>Bacillota</taxon>
        <taxon>Bacilli</taxon>
        <taxon>Bacillales</taxon>
        <taxon>Bacillaceae</taxon>
        <taxon>Natribacillus</taxon>
    </lineage>
</organism>
<dbReference type="RefSeq" id="WP_090396030.1">
    <property type="nucleotide sequence ID" value="NZ_FNEN01000002.1"/>
</dbReference>
<feature type="region of interest" description="Disordered" evidence="1">
    <location>
        <begin position="50"/>
        <end position="69"/>
    </location>
</feature>
<evidence type="ECO:0000313" key="4">
    <source>
        <dbReference type="Proteomes" id="UP000198853"/>
    </source>
</evidence>
<dbReference type="Gene3D" id="3.60.15.10">
    <property type="entry name" value="Ribonuclease Z/Hydroxyacylglutathione hydrolase-like"/>
    <property type="match status" value="1"/>
</dbReference>
<accession>A0A1G8KHQ6</accession>
<gene>
    <name evidence="3" type="ORF">SAMN04488123_102107</name>
</gene>
<name>A0A1G8KHQ6_9BACI</name>
<dbReference type="InterPro" id="IPR001279">
    <property type="entry name" value="Metallo-B-lactamas"/>
</dbReference>
<dbReference type="InterPro" id="IPR036866">
    <property type="entry name" value="RibonucZ/Hydroxyglut_hydro"/>
</dbReference>
<keyword evidence="4" id="KW-1185">Reference proteome</keyword>
<evidence type="ECO:0000256" key="1">
    <source>
        <dbReference type="SAM" id="MobiDB-lite"/>
    </source>
</evidence>
<protein>
    <recommendedName>
        <fullName evidence="2">Metallo-beta-lactamase domain-containing protein</fullName>
    </recommendedName>
</protein>
<feature type="domain" description="Metallo-beta-lactamase" evidence="2">
    <location>
        <begin position="8"/>
        <end position="37"/>
    </location>
</feature>
<evidence type="ECO:0000259" key="2">
    <source>
        <dbReference type="Pfam" id="PF00753"/>
    </source>
</evidence>
<dbReference type="Proteomes" id="UP000198853">
    <property type="component" value="Unassembled WGS sequence"/>
</dbReference>
<reference evidence="3 4" key="1">
    <citation type="submission" date="2016-10" db="EMBL/GenBank/DDBJ databases">
        <authorList>
            <person name="de Groot N.N."/>
        </authorList>
    </citation>
    <scope>NUCLEOTIDE SEQUENCE [LARGE SCALE GENOMIC DNA]</scope>
    <source>
        <strain evidence="3 4">DSM 21771</strain>
    </source>
</reference>
<dbReference type="AlphaFoldDB" id="A0A1G8KHQ6"/>
<sequence length="69" mass="8047">MIETSYHRFYLIEAPGHTADHVCLFEPYQGWLFSGDLYITPYPKVFLQEESMSARPNDQEETFPGKSET</sequence>
<dbReference type="EMBL" id="FNEN01000002">
    <property type="protein sequence ID" value="SDI42922.1"/>
    <property type="molecule type" value="Genomic_DNA"/>
</dbReference>
<dbReference type="SUPFAM" id="SSF56281">
    <property type="entry name" value="Metallo-hydrolase/oxidoreductase"/>
    <property type="match status" value="1"/>
</dbReference>
<evidence type="ECO:0000313" key="3">
    <source>
        <dbReference type="EMBL" id="SDI42922.1"/>
    </source>
</evidence>